<dbReference type="Pfam" id="PF13800">
    <property type="entry name" value="Sigma_reg_N"/>
    <property type="match status" value="1"/>
</dbReference>
<dbReference type="RefSeq" id="WP_093230370.1">
    <property type="nucleotide sequence ID" value="NZ_FORR01000010.1"/>
</dbReference>
<evidence type="ECO:0000256" key="1">
    <source>
        <dbReference type="SAM" id="Phobius"/>
    </source>
</evidence>
<accession>A0A1I3RKW6</accession>
<feature type="domain" description="Sigma factor regulator C-terminal" evidence="2">
    <location>
        <begin position="181"/>
        <end position="326"/>
    </location>
</feature>
<organism evidence="4 5">
    <name type="scientific">Thermoflavimicrobium dichotomicum</name>
    <dbReference type="NCBI Taxonomy" id="46223"/>
    <lineage>
        <taxon>Bacteria</taxon>
        <taxon>Bacillati</taxon>
        <taxon>Bacillota</taxon>
        <taxon>Bacilli</taxon>
        <taxon>Bacillales</taxon>
        <taxon>Thermoactinomycetaceae</taxon>
        <taxon>Thermoflavimicrobium</taxon>
    </lineage>
</organism>
<keyword evidence="1" id="KW-0812">Transmembrane</keyword>
<dbReference type="OrthoDB" id="1730160at2"/>
<evidence type="ECO:0000313" key="4">
    <source>
        <dbReference type="EMBL" id="SFJ46888.1"/>
    </source>
</evidence>
<dbReference type="Pfam" id="PF13791">
    <property type="entry name" value="Sigma_reg_C"/>
    <property type="match status" value="1"/>
</dbReference>
<keyword evidence="5" id="KW-1185">Reference proteome</keyword>
<name>A0A1I3RKW6_9BACL</name>
<dbReference type="InterPro" id="IPR025672">
    <property type="entry name" value="Sigma_reg_C_dom"/>
</dbReference>
<proteinExistence type="predicted"/>
<dbReference type="EMBL" id="FORR01000010">
    <property type="protein sequence ID" value="SFJ46888.1"/>
    <property type="molecule type" value="Genomic_DNA"/>
</dbReference>
<gene>
    <name evidence="4" type="ORF">SAMN05421852_11082</name>
</gene>
<keyword evidence="1" id="KW-1133">Transmembrane helix</keyword>
<sequence>MAENKNHMPDQVLEEELAFDDKLEKAVRKARQRSLFKTIFVSLLAAVAVFLGVYIANDQIIAEKNLDALNSAELFEKISGPNVHVGTSFGFTGIADGYVEMQTYKLLKGVPVAWENRRLDTDLFGDPSKYYQEYSSISTMNPHTKEVNLYHYQSLKKQIEFYHPQIHYTKLKNELPLASNIDPHKYVEMSLSFDRDYSLEEVRQMLPSDVELSWLWVDTYEKKELHVKKDAPSDLNIAVYGFDAQERDGRKQDENDFIRALEDNRNFKDGYTPYQKEAERIYHILSHGKSRVEKNDIRIIGAVVVGTPAQLQKLKGQKYVRGAVIGVTADPY</sequence>
<protein>
    <submittedName>
        <fullName evidence="4">Sigma factor regulator N-terminal</fullName>
    </submittedName>
</protein>
<dbReference type="AlphaFoldDB" id="A0A1I3RKW6"/>
<evidence type="ECO:0000259" key="3">
    <source>
        <dbReference type="Pfam" id="PF13800"/>
    </source>
</evidence>
<feature type="transmembrane region" description="Helical" evidence="1">
    <location>
        <begin position="35"/>
        <end position="56"/>
    </location>
</feature>
<dbReference type="InterPro" id="IPR029101">
    <property type="entry name" value="Sigma_reg_N"/>
</dbReference>
<reference evidence="4" key="1">
    <citation type="submission" date="2016-10" db="EMBL/GenBank/DDBJ databases">
        <authorList>
            <person name="de Groot N.N."/>
        </authorList>
    </citation>
    <scope>NUCLEOTIDE SEQUENCE [LARGE SCALE GENOMIC DNA]</scope>
    <source>
        <strain evidence="4">DSM 44778</strain>
    </source>
</reference>
<evidence type="ECO:0000313" key="5">
    <source>
        <dbReference type="Proteomes" id="UP000199545"/>
    </source>
</evidence>
<feature type="domain" description="Sigma factor regulator N-terminal" evidence="3">
    <location>
        <begin position="25"/>
        <end position="109"/>
    </location>
</feature>
<keyword evidence="1" id="KW-0472">Membrane</keyword>
<dbReference type="Proteomes" id="UP000199545">
    <property type="component" value="Unassembled WGS sequence"/>
</dbReference>
<evidence type="ECO:0000259" key="2">
    <source>
        <dbReference type="Pfam" id="PF13791"/>
    </source>
</evidence>